<reference evidence="14" key="1">
    <citation type="submission" date="2017-11" db="EMBL/GenBank/DDBJ databases">
        <title>The draft genome sequence of Chromatocurvus sp. F02.</title>
        <authorList>
            <person name="Du Z.-J."/>
            <person name="Chang Y.-Q."/>
        </authorList>
    </citation>
    <scope>NUCLEOTIDE SEQUENCE [LARGE SCALE GENOMIC DNA]</scope>
    <source>
        <strain evidence="14">F02</strain>
    </source>
</reference>
<dbReference type="InterPro" id="IPR036291">
    <property type="entry name" value="NAD(P)-bd_dom_sf"/>
</dbReference>
<dbReference type="EMBL" id="PKLZ01000003">
    <property type="protein sequence ID" value="PLW82965.1"/>
    <property type="molecule type" value="Genomic_DNA"/>
</dbReference>
<evidence type="ECO:0000256" key="4">
    <source>
        <dbReference type="ARBA" id="ARBA00019465"/>
    </source>
</evidence>
<keyword evidence="14" id="KW-1185">Reference proteome</keyword>
<dbReference type="NCBIfam" id="TIGR00745">
    <property type="entry name" value="apbA_panE"/>
    <property type="match status" value="1"/>
</dbReference>
<dbReference type="InterPro" id="IPR008927">
    <property type="entry name" value="6-PGluconate_DH-like_C_sf"/>
</dbReference>
<dbReference type="RefSeq" id="WP_101520565.1">
    <property type="nucleotide sequence ID" value="NZ_PKLZ01000003.1"/>
</dbReference>
<evidence type="ECO:0000259" key="11">
    <source>
        <dbReference type="Pfam" id="PF02558"/>
    </source>
</evidence>
<evidence type="ECO:0000256" key="9">
    <source>
        <dbReference type="ARBA" id="ARBA00048793"/>
    </source>
</evidence>
<dbReference type="GO" id="GO:0005737">
    <property type="term" value="C:cytoplasm"/>
    <property type="evidence" value="ECO:0007669"/>
    <property type="project" value="TreeGrafter"/>
</dbReference>
<dbReference type="FunFam" id="1.10.1040.10:FF:000017">
    <property type="entry name" value="2-dehydropantoate 2-reductase"/>
    <property type="match status" value="1"/>
</dbReference>
<evidence type="ECO:0000259" key="12">
    <source>
        <dbReference type="Pfam" id="PF08546"/>
    </source>
</evidence>
<dbReference type="Pfam" id="PF02558">
    <property type="entry name" value="ApbA"/>
    <property type="match status" value="1"/>
</dbReference>
<dbReference type="InterPro" id="IPR013752">
    <property type="entry name" value="KPA_reductase"/>
</dbReference>
<evidence type="ECO:0000313" key="14">
    <source>
        <dbReference type="Proteomes" id="UP000234845"/>
    </source>
</evidence>
<dbReference type="Gene3D" id="1.10.1040.10">
    <property type="entry name" value="N-(1-d-carboxylethyl)-l-norvaline Dehydrogenase, domain 2"/>
    <property type="match status" value="1"/>
</dbReference>
<keyword evidence="6 10" id="KW-0521">NADP</keyword>
<comment type="catalytic activity">
    <reaction evidence="9 10">
        <text>(R)-pantoate + NADP(+) = 2-dehydropantoate + NADPH + H(+)</text>
        <dbReference type="Rhea" id="RHEA:16233"/>
        <dbReference type="ChEBI" id="CHEBI:11561"/>
        <dbReference type="ChEBI" id="CHEBI:15378"/>
        <dbReference type="ChEBI" id="CHEBI:15980"/>
        <dbReference type="ChEBI" id="CHEBI:57783"/>
        <dbReference type="ChEBI" id="CHEBI:58349"/>
        <dbReference type="EC" id="1.1.1.169"/>
    </reaction>
</comment>
<dbReference type="Proteomes" id="UP000234845">
    <property type="component" value="Unassembled WGS sequence"/>
</dbReference>
<feature type="domain" description="Ketopantoate reductase N-terminal" evidence="11">
    <location>
        <begin position="7"/>
        <end position="152"/>
    </location>
</feature>
<dbReference type="PROSITE" id="PS51257">
    <property type="entry name" value="PROKAR_LIPOPROTEIN"/>
    <property type="match status" value="1"/>
</dbReference>
<keyword evidence="5 10" id="KW-0566">Pantothenate biosynthesis</keyword>
<name>A0A2N5Y3I9_9GAMM</name>
<dbReference type="InterPro" id="IPR013332">
    <property type="entry name" value="KPR_N"/>
</dbReference>
<dbReference type="PANTHER" id="PTHR43765">
    <property type="entry name" value="2-DEHYDROPANTOATE 2-REDUCTASE-RELATED"/>
    <property type="match status" value="1"/>
</dbReference>
<dbReference type="Pfam" id="PF08546">
    <property type="entry name" value="ApbA_C"/>
    <property type="match status" value="1"/>
</dbReference>
<dbReference type="OrthoDB" id="6530772at2"/>
<dbReference type="UniPathway" id="UPA00028">
    <property type="reaction ID" value="UER00004"/>
</dbReference>
<dbReference type="SUPFAM" id="SSF51735">
    <property type="entry name" value="NAD(P)-binding Rossmann-fold domains"/>
    <property type="match status" value="1"/>
</dbReference>
<evidence type="ECO:0000256" key="6">
    <source>
        <dbReference type="ARBA" id="ARBA00022857"/>
    </source>
</evidence>
<dbReference type="PANTHER" id="PTHR43765:SF2">
    <property type="entry name" value="2-DEHYDROPANTOATE 2-REDUCTASE"/>
    <property type="match status" value="1"/>
</dbReference>
<feature type="domain" description="Ketopantoate reductase C-terminal" evidence="12">
    <location>
        <begin position="177"/>
        <end position="300"/>
    </location>
</feature>
<evidence type="ECO:0000256" key="2">
    <source>
        <dbReference type="ARBA" id="ARBA00007870"/>
    </source>
</evidence>
<proteinExistence type="inferred from homology"/>
<dbReference type="GO" id="GO:0050661">
    <property type="term" value="F:NADP binding"/>
    <property type="evidence" value="ECO:0007669"/>
    <property type="project" value="TreeGrafter"/>
</dbReference>
<dbReference type="InterPro" id="IPR050838">
    <property type="entry name" value="Ketopantoate_reductase"/>
</dbReference>
<organism evidence="13 14">
    <name type="scientific">Kineobactrum sediminis</name>
    <dbReference type="NCBI Taxonomy" id="1905677"/>
    <lineage>
        <taxon>Bacteria</taxon>
        <taxon>Pseudomonadati</taxon>
        <taxon>Pseudomonadota</taxon>
        <taxon>Gammaproteobacteria</taxon>
        <taxon>Cellvibrionales</taxon>
        <taxon>Halieaceae</taxon>
        <taxon>Kineobactrum</taxon>
    </lineage>
</organism>
<sequence length="313" mass="33229">MAAPRHWHVLGAGAIGCLFASLLQQAGARCTLLLRDDDPALETGETVITVRSDGQCTTRTFPVSACHEADSIRHLLVTTKAYDVVPAVASVGHRLSSNSTVVLLANGLGFQETLAGRWPTLDYYSATTTEGVFREATRSICHAGRGQTLIGQPGRTVAPDWFSDWQALAIDCSWAQDIEQALWRKLAINCAINPLTALHHCRNGELATNPALALEVRALCAEIETIGTAAGQVAAVEHLREQVAAVITGTANNRSSMLQDVAAGRETEIDYLSGYLVRVANGLGLPAPRNAAMLDAVRALSATVQAQGPGVSR</sequence>
<comment type="pathway">
    <text evidence="1 10">Cofactor biosynthesis; (R)-pantothenate biosynthesis; (R)-pantoate from 3-methyl-2-oxobutanoate: step 2/2.</text>
</comment>
<evidence type="ECO:0000256" key="5">
    <source>
        <dbReference type="ARBA" id="ARBA00022655"/>
    </source>
</evidence>
<protein>
    <recommendedName>
        <fullName evidence="4 10">2-dehydropantoate 2-reductase</fullName>
        <ecNumber evidence="3 10">1.1.1.169</ecNumber>
    </recommendedName>
    <alternativeName>
        <fullName evidence="8 10">Ketopantoate reductase</fullName>
    </alternativeName>
</protein>
<dbReference type="AlphaFoldDB" id="A0A2N5Y3I9"/>
<evidence type="ECO:0000256" key="8">
    <source>
        <dbReference type="ARBA" id="ARBA00032024"/>
    </source>
</evidence>
<accession>A0A2N5Y3I9</accession>
<comment type="function">
    <text evidence="10">Catalyzes the NADPH-dependent reduction of ketopantoate into pantoic acid.</text>
</comment>
<gene>
    <name evidence="13" type="ORF">CWI75_05895</name>
</gene>
<evidence type="ECO:0000256" key="10">
    <source>
        <dbReference type="RuleBase" id="RU362068"/>
    </source>
</evidence>
<dbReference type="EC" id="1.1.1.169" evidence="3 10"/>
<evidence type="ECO:0000256" key="3">
    <source>
        <dbReference type="ARBA" id="ARBA00013014"/>
    </source>
</evidence>
<evidence type="ECO:0000313" key="13">
    <source>
        <dbReference type="EMBL" id="PLW82965.1"/>
    </source>
</evidence>
<evidence type="ECO:0000256" key="7">
    <source>
        <dbReference type="ARBA" id="ARBA00023002"/>
    </source>
</evidence>
<evidence type="ECO:0000256" key="1">
    <source>
        <dbReference type="ARBA" id="ARBA00004994"/>
    </source>
</evidence>
<keyword evidence="7 10" id="KW-0560">Oxidoreductase</keyword>
<comment type="similarity">
    <text evidence="2 10">Belongs to the ketopantoate reductase family.</text>
</comment>
<dbReference type="GO" id="GO:0008677">
    <property type="term" value="F:2-dehydropantoate 2-reductase activity"/>
    <property type="evidence" value="ECO:0007669"/>
    <property type="project" value="UniProtKB-EC"/>
</dbReference>
<dbReference type="InterPro" id="IPR013328">
    <property type="entry name" value="6PGD_dom2"/>
</dbReference>
<dbReference type="SUPFAM" id="SSF48179">
    <property type="entry name" value="6-phosphogluconate dehydrogenase C-terminal domain-like"/>
    <property type="match status" value="1"/>
</dbReference>
<dbReference type="InterPro" id="IPR003710">
    <property type="entry name" value="ApbA"/>
</dbReference>
<dbReference type="Gene3D" id="3.40.50.720">
    <property type="entry name" value="NAD(P)-binding Rossmann-like Domain"/>
    <property type="match status" value="1"/>
</dbReference>
<dbReference type="GO" id="GO:0015940">
    <property type="term" value="P:pantothenate biosynthetic process"/>
    <property type="evidence" value="ECO:0007669"/>
    <property type="project" value="UniProtKB-UniPathway"/>
</dbReference>
<comment type="caution">
    <text evidence="13">The sequence shown here is derived from an EMBL/GenBank/DDBJ whole genome shotgun (WGS) entry which is preliminary data.</text>
</comment>